<accession>A0AAX6DY54</accession>
<evidence type="ECO:0000256" key="5">
    <source>
        <dbReference type="ARBA" id="ARBA00022833"/>
    </source>
</evidence>
<dbReference type="Proteomes" id="UP001140949">
    <property type="component" value="Unassembled WGS sequence"/>
</dbReference>
<dbReference type="AlphaFoldDB" id="A0AAX6DY54"/>
<dbReference type="Gene3D" id="3.30.40.10">
    <property type="entry name" value="Zinc/RING finger domain, C3HC4 (zinc finger)"/>
    <property type="match status" value="3"/>
</dbReference>
<dbReference type="PROSITE" id="PS01359">
    <property type="entry name" value="ZF_PHD_1"/>
    <property type="match status" value="1"/>
</dbReference>
<keyword evidence="2" id="KW-0479">Metal-binding</keyword>
<evidence type="ECO:0000256" key="10">
    <source>
        <dbReference type="SAM" id="Coils"/>
    </source>
</evidence>
<evidence type="ECO:0000256" key="7">
    <source>
        <dbReference type="ARBA" id="ARBA00023163"/>
    </source>
</evidence>
<evidence type="ECO:0000256" key="11">
    <source>
        <dbReference type="SAM" id="MobiDB-lite"/>
    </source>
</evidence>
<dbReference type="SUPFAM" id="SSF57903">
    <property type="entry name" value="FYVE/PHD zinc finger"/>
    <property type="match status" value="3"/>
</dbReference>
<dbReference type="PANTHER" id="PTHR45888:SF4">
    <property type="entry name" value="PHD FINGER PROTEIN 10"/>
    <property type="match status" value="1"/>
</dbReference>
<dbReference type="InterPro" id="IPR013083">
    <property type="entry name" value="Znf_RING/FYVE/PHD"/>
</dbReference>
<keyword evidence="3" id="KW-0677">Repeat</keyword>
<evidence type="ECO:0000256" key="9">
    <source>
        <dbReference type="PROSITE-ProRule" id="PRU00175"/>
    </source>
</evidence>
<feature type="compositionally biased region" description="Polar residues" evidence="11">
    <location>
        <begin position="725"/>
        <end position="743"/>
    </location>
</feature>
<protein>
    <submittedName>
        <fullName evidence="14">Uncharacterized protein</fullName>
    </submittedName>
</protein>
<name>A0AAX6DY54_IRIPA</name>
<feature type="domain" description="PHD-type" evidence="12">
    <location>
        <begin position="172"/>
        <end position="230"/>
    </location>
</feature>
<dbReference type="InterPro" id="IPR001841">
    <property type="entry name" value="Znf_RING"/>
</dbReference>
<reference evidence="14" key="1">
    <citation type="journal article" date="2023" name="GigaByte">
        <title>Genome assembly of the bearded iris, Iris pallida Lam.</title>
        <authorList>
            <person name="Bruccoleri R.E."/>
            <person name="Oakeley E.J."/>
            <person name="Faust A.M.E."/>
            <person name="Altorfer M."/>
            <person name="Dessus-Babus S."/>
            <person name="Burckhardt D."/>
            <person name="Oertli M."/>
            <person name="Naumann U."/>
            <person name="Petersen F."/>
            <person name="Wong J."/>
        </authorList>
    </citation>
    <scope>NUCLEOTIDE SEQUENCE</scope>
    <source>
        <strain evidence="14">GSM-AAB239-AS_SAM_17_03QT</strain>
    </source>
</reference>
<reference evidence="14" key="2">
    <citation type="submission" date="2023-04" db="EMBL/GenBank/DDBJ databases">
        <authorList>
            <person name="Bruccoleri R.E."/>
            <person name="Oakeley E.J."/>
            <person name="Faust A.-M."/>
            <person name="Dessus-Babus S."/>
            <person name="Altorfer M."/>
            <person name="Burckhardt D."/>
            <person name="Oertli M."/>
            <person name="Naumann U."/>
            <person name="Petersen F."/>
            <person name="Wong J."/>
        </authorList>
    </citation>
    <scope>NUCLEOTIDE SEQUENCE</scope>
    <source>
        <strain evidence="14">GSM-AAB239-AS_SAM_17_03QT</strain>
        <tissue evidence="14">Leaf</tissue>
    </source>
</reference>
<keyword evidence="6" id="KW-0805">Transcription regulation</keyword>
<feature type="region of interest" description="Disordered" evidence="11">
    <location>
        <begin position="596"/>
        <end position="643"/>
    </location>
</feature>
<organism evidence="14 15">
    <name type="scientific">Iris pallida</name>
    <name type="common">Sweet iris</name>
    <dbReference type="NCBI Taxonomy" id="29817"/>
    <lineage>
        <taxon>Eukaryota</taxon>
        <taxon>Viridiplantae</taxon>
        <taxon>Streptophyta</taxon>
        <taxon>Embryophyta</taxon>
        <taxon>Tracheophyta</taxon>
        <taxon>Spermatophyta</taxon>
        <taxon>Magnoliopsida</taxon>
        <taxon>Liliopsida</taxon>
        <taxon>Asparagales</taxon>
        <taxon>Iridaceae</taxon>
        <taxon>Iridoideae</taxon>
        <taxon>Irideae</taxon>
        <taxon>Iris</taxon>
    </lineage>
</organism>
<feature type="coiled-coil region" evidence="10">
    <location>
        <begin position="117"/>
        <end position="144"/>
    </location>
</feature>
<keyword evidence="5" id="KW-0862">Zinc</keyword>
<evidence type="ECO:0000256" key="6">
    <source>
        <dbReference type="ARBA" id="ARBA00023015"/>
    </source>
</evidence>
<feature type="compositionally biased region" description="Polar residues" evidence="11">
    <location>
        <begin position="623"/>
        <end position="637"/>
    </location>
</feature>
<proteinExistence type="predicted"/>
<evidence type="ECO:0000313" key="15">
    <source>
        <dbReference type="Proteomes" id="UP001140949"/>
    </source>
</evidence>
<dbReference type="PROSITE" id="PS50016">
    <property type="entry name" value="ZF_PHD_2"/>
    <property type="match status" value="2"/>
</dbReference>
<feature type="compositionally biased region" description="Basic and acidic residues" evidence="11">
    <location>
        <begin position="442"/>
        <end position="454"/>
    </location>
</feature>
<comment type="caution">
    <text evidence="14">The sequence shown here is derived from an EMBL/GenBank/DDBJ whole genome shotgun (WGS) entry which is preliminary data.</text>
</comment>
<dbReference type="InterPro" id="IPR019786">
    <property type="entry name" value="Zinc_finger_PHD-type_CS"/>
</dbReference>
<dbReference type="FunFam" id="3.30.40.10:FF:000238">
    <property type="entry name" value="PHD finger family protein"/>
    <property type="match status" value="1"/>
</dbReference>
<feature type="domain" description="PHD-type" evidence="12">
    <location>
        <begin position="310"/>
        <end position="369"/>
    </location>
</feature>
<keyword evidence="10" id="KW-0175">Coiled coil</keyword>
<dbReference type="SMART" id="SM00249">
    <property type="entry name" value="PHD"/>
    <property type="match status" value="3"/>
</dbReference>
<feature type="compositionally biased region" description="Basic and acidic residues" evidence="11">
    <location>
        <begin position="87"/>
        <end position="108"/>
    </location>
</feature>
<comment type="subcellular location">
    <subcellularLocation>
        <location evidence="1">Nucleus</location>
    </subcellularLocation>
</comment>
<feature type="compositionally biased region" description="Basic and acidic residues" evidence="11">
    <location>
        <begin position="488"/>
        <end position="503"/>
    </location>
</feature>
<dbReference type="FunFam" id="3.30.40.10:FF:000638">
    <property type="entry name" value="PHD finger family protein"/>
    <property type="match status" value="1"/>
</dbReference>
<dbReference type="InterPro" id="IPR019787">
    <property type="entry name" value="Znf_PHD-finger"/>
</dbReference>
<feature type="region of interest" description="Disordered" evidence="11">
    <location>
        <begin position="62"/>
        <end position="109"/>
    </location>
</feature>
<evidence type="ECO:0000256" key="3">
    <source>
        <dbReference type="ARBA" id="ARBA00022737"/>
    </source>
</evidence>
<keyword evidence="7" id="KW-0804">Transcription</keyword>
<evidence type="ECO:0000313" key="14">
    <source>
        <dbReference type="EMBL" id="KAJ6796641.1"/>
    </source>
</evidence>
<evidence type="ECO:0000259" key="13">
    <source>
        <dbReference type="PROSITE" id="PS50089"/>
    </source>
</evidence>
<feature type="compositionally biased region" description="Polar residues" evidence="11">
    <location>
        <begin position="597"/>
        <end position="610"/>
    </location>
</feature>
<dbReference type="GO" id="GO:0005634">
    <property type="term" value="C:nucleus"/>
    <property type="evidence" value="ECO:0007669"/>
    <property type="project" value="UniProtKB-SubCell"/>
</dbReference>
<feature type="compositionally biased region" description="Pro residues" evidence="11">
    <location>
        <begin position="62"/>
        <end position="74"/>
    </location>
</feature>
<dbReference type="Pfam" id="PF00628">
    <property type="entry name" value="PHD"/>
    <property type="match status" value="1"/>
</dbReference>
<dbReference type="InterPro" id="IPR011011">
    <property type="entry name" value="Znf_FYVE_PHD"/>
</dbReference>
<dbReference type="InterPro" id="IPR001965">
    <property type="entry name" value="Znf_PHD"/>
</dbReference>
<keyword evidence="15" id="KW-1185">Reference proteome</keyword>
<sequence length="885" mass="99063">MAFHTACPITSRRICDCELGFRGELKERRAREEFLAEVSRVEEFLDDPWILRDEPGGTVKIPVPPLVLAPPSPMATPSRVNAEAEDGGERERERERKRERDREREEAVASRTPTAWALSLKAKREELQQQAAAATQAAEEYIRRLEAGAAVGVPREVADSIVGEDQCSSTIKVICRICFSGESEGSERATKMLSCKLCNKKYHRSCLKIWAEYRDLFHWSSWACPSCRSCEVCRRAGDPTKLMYCKRCDDAYHCYCQMPPHKNVTHGPYLCPKHTRCHSCGSTVCGSGHSTRWFLSYTCCDACGRLFVKGNYCPVCLKVYRDSEMTPMVCCDVCQKWVHCACDGISDEKYQQFEKDGNLYYKCAACRGECYKMKDIDDAVRELWRRRDKADRDLTACLRSAAGLPSEEDVSSIYPFSDDEESSSLLLKNDHGKSSKFSGKGFGDKSSKGSKEYQKSSTQISLPNAKHGKKGNRVKFIGNPEEPCQNTETKHEPESKKSSFKDKKGAHKKAWKSDGPGILLSPNIRSPGSDREKPLVEQESSSTIKEGVVNSVNSVTKVHMMGTTKSLHLKEGVANNVGKNEKAKGTKLVIHIGAKSGNKTSSPRFETSTSQREHDFANGNGSGDTIQQKHGNNSTLETPGGIDKFFVGEGARLDNAAQTTSTEHEREINVVNLWKVSDMRRKNKTNMSEEHKHSAVHTSPLIRRKRSAEDEEILPPKKSVDPPINLQSQNYDTSEPFPSNSSVDPKPLLKLKFKKPFFEQRSSLISQIVEEKSSVKGKRSKRKRPSLEKLASMQEYGFSLPPQAESIDEVLDANWILQKLGRNAIGKRVEVHQSSDDSWSKGVISNIIEGSPSLSVDLDDGRPVTLELGKQGVRFIAQKQKRVKR</sequence>
<evidence type="ECO:0000256" key="4">
    <source>
        <dbReference type="ARBA" id="ARBA00022771"/>
    </source>
</evidence>
<feature type="region of interest" description="Disordered" evidence="11">
    <location>
        <begin position="437"/>
        <end position="543"/>
    </location>
</feature>
<feature type="region of interest" description="Disordered" evidence="11">
    <location>
        <begin position="684"/>
        <end position="743"/>
    </location>
</feature>
<evidence type="ECO:0000256" key="1">
    <source>
        <dbReference type="ARBA" id="ARBA00004123"/>
    </source>
</evidence>
<evidence type="ECO:0000256" key="8">
    <source>
        <dbReference type="ARBA" id="ARBA00023242"/>
    </source>
</evidence>
<dbReference type="PROSITE" id="PS50089">
    <property type="entry name" value="ZF_RING_2"/>
    <property type="match status" value="1"/>
</dbReference>
<evidence type="ECO:0000259" key="12">
    <source>
        <dbReference type="PROSITE" id="PS50016"/>
    </source>
</evidence>
<gene>
    <name evidence="14" type="ORF">M6B38_219530</name>
</gene>
<keyword evidence="8" id="KW-0539">Nucleus</keyword>
<dbReference type="CDD" id="cd15489">
    <property type="entry name" value="PHD_SF"/>
    <property type="match status" value="1"/>
</dbReference>
<keyword evidence="4 9" id="KW-0863">Zinc-finger</keyword>
<dbReference type="GO" id="GO:0008270">
    <property type="term" value="F:zinc ion binding"/>
    <property type="evidence" value="ECO:0007669"/>
    <property type="project" value="UniProtKB-KW"/>
</dbReference>
<evidence type="ECO:0000256" key="2">
    <source>
        <dbReference type="ARBA" id="ARBA00022723"/>
    </source>
</evidence>
<dbReference type="EMBL" id="JANAVB010041219">
    <property type="protein sequence ID" value="KAJ6796641.1"/>
    <property type="molecule type" value="Genomic_DNA"/>
</dbReference>
<dbReference type="PANTHER" id="PTHR45888">
    <property type="entry name" value="HL01030P-RELATED"/>
    <property type="match status" value="1"/>
</dbReference>
<feature type="domain" description="RING-type" evidence="13">
    <location>
        <begin position="175"/>
        <end position="228"/>
    </location>
</feature>